<dbReference type="EMBL" id="ANMU01000172">
    <property type="protein sequence ID" value="EMJ77897.1"/>
    <property type="molecule type" value="Genomic_DNA"/>
</dbReference>
<gene>
    <name evidence="1" type="ORF">LEP1GSC016_3124</name>
</gene>
<name>M6BDX3_LEPBO</name>
<dbReference type="PATRIC" id="fig|1218567.3.peg.4142"/>
<sequence length="115" mass="13839">MNYEKQKIEAILKEIFDNFITESEIKFGAWDNSKDDERPFSSERKFYSEAVRHSEFHPLILKYVNTIIDYNIQYSILWSSEEEHAGTHAIMALALFDKKKYRKLYQLFTFERSEP</sequence>
<dbReference type="Proteomes" id="UP000011873">
    <property type="component" value="Unassembled WGS sequence"/>
</dbReference>
<evidence type="ECO:0000313" key="1">
    <source>
        <dbReference type="EMBL" id="EMJ77897.1"/>
    </source>
</evidence>
<reference evidence="1 2" key="1">
    <citation type="submission" date="2013-01" db="EMBL/GenBank/DDBJ databases">
        <authorList>
            <person name="Harkins D.M."/>
            <person name="Durkin A.S."/>
            <person name="Brinkac L.M."/>
            <person name="Haft D.H."/>
            <person name="Selengut J.D."/>
            <person name="Sanka R."/>
            <person name="DePew J."/>
            <person name="Purushe J."/>
            <person name="Galloway R.L."/>
            <person name="Vinetz J.M."/>
            <person name="Sutton G.G."/>
            <person name="Nierman W.C."/>
            <person name="Fouts D.E."/>
        </authorList>
    </citation>
    <scope>NUCLEOTIDE SEQUENCE [LARGE SCALE GENOMIC DNA]</scope>
    <source>
        <strain evidence="1 2">Sponselee CDC</strain>
    </source>
</reference>
<accession>M6BDX3</accession>
<evidence type="ECO:0000313" key="2">
    <source>
        <dbReference type="Proteomes" id="UP000011873"/>
    </source>
</evidence>
<dbReference type="AlphaFoldDB" id="M6BDX3"/>
<protein>
    <submittedName>
        <fullName evidence="1">Uncharacterized protein</fullName>
    </submittedName>
</protein>
<organism evidence="1 2">
    <name type="scientific">Leptospira borgpetersenii serovar Hardjo-bovis str. Sponselee</name>
    <dbReference type="NCBI Taxonomy" id="1303729"/>
    <lineage>
        <taxon>Bacteria</taxon>
        <taxon>Pseudomonadati</taxon>
        <taxon>Spirochaetota</taxon>
        <taxon>Spirochaetia</taxon>
        <taxon>Leptospirales</taxon>
        <taxon>Leptospiraceae</taxon>
        <taxon>Leptospira</taxon>
    </lineage>
</organism>
<proteinExistence type="predicted"/>
<comment type="caution">
    <text evidence="1">The sequence shown here is derived from an EMBL/GenBank/DDBJ whole genome shotgun (WGS) entry which is preliminary data.</text>
</comment>